<evidence type="ECO:0000313" key="10">
    <source>
        <dbReference type="Proteomes" id="UP000248917"/>
    </source>
</evidence>
<dbReference type="Gene3D" id="3.30.540.10">
    <property type="entry name" value="Fructose-1,6-Bisphosphatase, subunit A, domain 1"/>
    <property type="match status" value="1"/>
</dbReference>
<dbReference type="Pfam" id="PF00459">
    <property type="entry name" value="Inositol_P"/>
    <property type="match status" value="1"/>
</dbReference>
<comment type="caution">
    <text evidence="9">The sequence shown here is derived from an EMBL/GenBank/DDBJ whole genome shotgun (WGS) entry which is preliminary data.</text>
</comment>
<dbReference type="Gene3D" id="3.40.190.80">
    <property type="match status" value="1"/>
</dbReference>
<evidence type="ECO:0000256" key="3">
    <source>
        <dbReference type="ARBA" id="ARBA00009759"/>
    </source>
</evidence>
<dbReference type="GO" id="GO:0006020">
    <property type="term" value="P:inositol metabolic process"/>
    <property type="evidence" value="ECO:0007669"/>
    <property type="project" value="TreeGrafter"/>
</dbReference>
<keyword evidence="5 8" id="KW-0378">Hydrolase</keyword>
<dbReference type="InterPro" id="IPR020550">
    <property type="entry name" value="Inositol_monophosphatase_CS"/>
</dbReference>
<evidence type="ECO:0000256" key="1">
    <source>
        <dbReference type="ARBA" id="ARBA00001033"/>
    </source>
</evidence>
<evidence type="ECO:0000313" key="9">
    <source>
        <dbReference type="EMBL" id="PZV86176.1"/>
    </source>
</evidence>
<dbReference type="InterPro" id="IPR022337">
    <property type="entry name" value="Inositol_monophosphatase_SuhB"/>
</dbReference>
<keyword evidence="10" id="KW-1185">Reference proteome</keyword>
<comment type="cofactor">
    <cofactor evidence="2 7 8">
        <name>Mg(2+)</name>
        <dbReference type="ChEBI" id="CHEBI:18420"/>
    </cofactor>
</comment>
<comment type="similarity">
    <text evidence="3 8">Belongs to the inositol monophosphatase superfamily.</text>
</comment>
<keyword evidence="6 7" id="KW-0460">Magnesium</keyword>
<proteinExistence type="inferred from homology"/>
<dbReference type="GO" id="GO:0008934">
    <property type="term" value="F:inositol monophosphate 1-phosphatase activity"/>
    <property type="evidence" value="ECO:0007669"/>
    <property type="project" value="InterPro"/>
</dbReference>
<dbReference type="PANTHER" id="PTHR20854:SF4">
    <property type="entry name" value="INOSITOL-1-MONOPHOSPHATASE-RELATED"/>
    <property type="match status" value="1"/>
</dbReference>
<evidence type="ECO:0000256" key="8">
    <source>
        <dbReference type="RuleBase" id="RU364068"/>
    </source>
</evidence>
<dbReference type="EC" id="3.1.3.25" evidence="8"/>
<comment type="catalytic activity">
    <reaction evidence="1 8">
        <text>a myo-inositol phosphate + H2O = myo-inositol + phosphate</text>
        <dbReference type="Rhea" id="RHEA:24056"/>
        <dbReference type="ChEBI" id="CHEBI:15377"/>
        <dbReference type="ChEBI" id="CHEBI:17268"/>
        <dbReference type="ChEBI" id="CHEBI:43474"/>
        <dbReference type="ChEBI" id="CHEBI:84139"/>
        <dbReference type="EC" id="3.1.3.25"/>
    </reaction>
</comment>
<sequence>MITQEILSQLLEQTQEIAKEVGAFIRKERQHFDVEKVEHKGFNDLVSYVDKQAERQIVEKLSVIFPEAGFITEEGTNTTQGETYNWVIDPLDGTTNFIHGIPVFAVSIALMENAEVIMGVVYEVNRHECFYAMKGGGAFCNDTRIRVSQAPDLSASLIATGFPYYNFDLIDRYLNSMKSLMQKSHGLRRMGSAAVDLCYVASGRTEGFFEYNLNSYDVAAGVILVQEAGGSVTDFAGGDDFVFGRNIVASNAKIHGEFLEVLGQFWDGVILKENTK</sequence>
<dbReference type="GO" id="GO:0007165">
    <property type="term" value="P:signal transduction"/>
    <property type="evidence" value="ECO:0007669"/>
    <property type="project" value="TreeGrafter"/>
</dbReference>
<evidence type="ECO:0000256" key="2">
    <source>
        <dbReference type="ARBA" id="ARBA00001946"/>
    </source>
</evidence>
<keyword evidence="4 7" id="KW-0479">Metal-binding</keyword>
<dbReference type="FunFam" id="3.30.540.10:FF:000003">
    <property type="entry name" value="Inositol-1-monophosphatase"/>
    <property type="match status" value="1"/>
</dbReference>
<evidence type="ECO:0000256" key="7">
    <source>
        <dbReference type="PIRSR" id="PIRSR600760-2"/>
    </source>
</evidence>
<dbReference type="InterPro" id="IPR000760">
    <property type="entry name" value="Inositol_monophosphatase-like"/>
</dbReference>
<dbReference type="OrthoDB" id="9772456at2"/>
<evidence type="ECO:0000256" key="5">
    <source>
        <dbReference type="ARBA" id="ARBA00022801"/>
    </source>
</evidence>
<dbReference type="EMBL" id="QKTX01000002">
    <property type="protein sequence ID" value="PZV86176.1"/>
    <property type="molecule type" value="Genomic_DNA"/>
</dbReference>
<feature type="binding site" evidence="7">
    <location>
        <position position="89"/>
    </location>
    <ligand>
        <name>Mg(2+)</name>
        <dbReference type="ChEBI" id="CHEBI:18420"/>
        <label>1</label>
        <note>catalytic</note>
    </ligand>
</feature>
<evidence type="ECO:0000256" key="4">
    <source>
        <dbReference type="ARBA" id="ARBA00022723"/>
    </source>
</evidence>
<dbReference type="PANTHER" id="PTHR20854">
    <property type="entry name" value="INOSITOL MONOPHOSPHATASE"/>
    <property type="match status" value="1"/>
</dbReference>
<feature type="binding site" evidence="7">
    <location>
        <position position="73"/>
    </location>
    <ligand>
        <name>Mg(2+)</name>
        <dbReference type="ChEBI" id="CHEBI:18420"/>
        <label>1</label>
        <note>catalytic</note>
    </ligand>
</feature>
<dbReference type="PRINTS" id="PR00377">
    <property type="entry name" value="IMPHPHTASES"/>
</dbReference>
<dbReference type="RefSeq" id="WP_111391340.1">
    <property type="nucleotide sequence ID" value="NZ_QKTX01000002.1"/>
</dbReference>
<accession>A0A326RV91</accession>
<protein>
    <recommendedName>
        <fullName evidence="8">Inositol-1-monophosphatase</fullName>
        <ecNumber evidence="8">3.1.3.25</ecNumber>
    </recommendedName>
</protein>
<dbReference type="PROSITE" id="PS00629">
    <property type="entry name" value="IMP_1"/>
    <property type="match status" value="1"/>
</dbReference>
<feature type="binding site" evidence="7">
    <location>
        <position position="91"/>
    </location>
    <ligand>
        <name>Mg(2+)</name>
        <dbReference type="ChEBI" id="CHEBI:18420"/>
        <label>1</label>
        <note>catalytic</note>
    </ligand>
</feature>
<feature type="binding site" evidence="7">
    <location>
        <position position="92"/>
    </location>
    <ligand>
        <name>Mg(2+)</name>
        <dbReference type="ChEBI" id="CHEBI:18420"/>
        <label>1</label>
        <note>catalytic</note>
    </ligand>
</feature>
<dbReference type="InterPro" id="IPR020583">
    <property type="entry name" value="Inositol_monoP_metal-BS"/>
</dbReference>
<dbReference type="GO" id="GO:0046872">
    <property type="term" value="F:metal ion binding"/>
    <property type="evidence" value="ECO:0007669"/>
    <property type="project" value="UniProtKB-KW"/>
</dbReference>
<dbReference type="InterPro" id="IPR033942">
    <property type="entry name" value="IMPase"/>
</dbReference>
<dbReference type="AlphaFoldDB" id="A0A326RV91"/>
<dbReference type="PRINTS" id="PR01959">
    <property type="entry name" value="SBIMPHPHTASE"/>
</dbReference>
<feature type="binding site" evidence="7">
    <location>
        <position position="217"/>
    </location>
    <ligand>
        <name>Mg(2+)</name>
        <dbReference type="ChEBI" id="CHEBI:18420"/>
        <label>1</label>
        <note>catalytic</note>
    </ligand>
</feature>
<dbReference type="PROSITE" id="PS00630">
    <property type="entry name" value="IMP_2"/>
    <property type="match status" value="1"/>
</dbReference>
<name>A0A326RV91_9BACT</name>
<gene>
    <name evidence="9" type="ORF">CLV31_10271</name>
</gene>
<reference evidence="9 10" key="1">
    <citation type="submission" date="2018-06" db="EMBL/GenBank/DDBJ databases">
        <title>Genomic Encyclopedia of Archaeal and Bacterial Type Strains, Phase II (KMG-II): from individual species to whole genera.</title>
        <authorList>
            <person name="Goeker M."/>
        </authorList>
    </citation>
    <scope>NUCLEOTIDE SEQUENCE [LARGE SCALE GENOMIC DNA]</scope>
    <source>
        <strain evidence="9 10">T4</strain>
    </source>
</reference>
<dbReference type="CDD" id="cd01639">
    <property type="entry name" value="IMPase"/>
    <property type="match status" value="1"/>
</dbReference>
<dbReference type="Proteomes" id="UP000248917">
    <property type="component" value="Unassembled WGS sequence"/>
</dbReference>
<organism evidence="9 10">
    <name type="scientific">Algoriphagus aquaeductus</name>
    <dbReference type="NCBI Taxonomy" id="475299"/>
    <lineage>
        <taxon>Bacteria</taxon>
        <taxon>Pseudomonadati</taxon>
        <taxon>Bacteroidota</taxon>
        <taxon>Cytophagia</taxon>
        <taxon>Cytophagales</taxon>
        <taxon>Cyclobacteriaceae</taxon>
        <taxon>Algoriphagus</taxon>
    </lineage>
</organism>
<evidence type="ECO:0000256" key="6">
    <source>
        <dbReference type="ARBA" id="ARBA00022842"/>
    </source>
</evidence>
<dbReference type="GO" id="GO:0046854">
    <property type="term" value="P:phosphatidylinositol phosphate biosynthetic process"/>
    <property type="evidence" value="ECO:0007669"/>
    <property type="project" value="InterPro"/>
</dbReference>
<dbReference type="SUPFAM" id="SSF56655">
    <property type="entry name" value="Carbohydrate phosphatase"/>
    <property type="match status" value="1"/>
</dbReference>